<keyword evidence="2" id="KW-1185">Reference proteome</keyword>
<dbReference type="AlphaFoldDB" id="A0A8T2NR76"/>
<proteinExistence type="predicted"/>
<sequence>MAFERIFHTQNLHEITFPIPTRVCRMLSMMEAPISRPMSHVFMASCSLASEASPRHRPTALNRQPYEYTRLHSLSTSRHVPVLSFSQEKSMIIWPSCSSGEAFEPL</sequence>
<evidence type="ECO:0000313" key="2">
    <source>
        <dbReference type="Proteomes" id="UP000824540"/>
    </source>
</evidence>
<name>A0A8T2NR76_9TELE</name>
<gene>
    <name evidence="1" type="ORF">JZ751_015081</name>
</gene>
<dbReference type="Proteomes" id="UP000824540">
    <property type="component" value="Unassembled WGS sequence"/>
</dbReference>
<accession>A0A8T2NR76</accession>
<organism evidence="1 2">
    <name type="scientific">Albula glossodonta</name>
    <name type="common">roundjaw bonefish</name>
    <dbReference type="NCBI Taxonomy" id="121402"/>
    <lineage>
        <taxon>Eukaryota</taxon>
        <taxon>Metazoa</taxon>
        <taxon>Chordata</taxon>
        <taxon>Craniata</taxon>
        <taxon>Vertebrata</taxon>
        <taxon>Euteleostomi</taxon>
        <taxon>Actinopterygii</taxon>
        <taxon>Neopterygii</taxon>
        <taxon>Teleostei</taxon>
        <taxon>Albuliformes</taxon>
        <taxon>Albulidae</taxon>
        <taxon>Albula</taxon>
    </lineage>
</organism>
<reference evidence="1" key="1">
    <citation type="thesis" date="2021" institute="BYU ScholarsArchive" country="Provo, UT, USA">
        <title>Applications of and Algorithms for Genome Assembly and Genomic Analyses with an Emphasis on Marine Teleosts.</title>
        <authorList>
            <person name="Pickett B.D."/>
        </authorList>
    </citation>
    <scope>NUCLEOTIDE SEQUENCE</scope>
    <source>
        <strain evidence="1">HI-2016</strain>
    </source>
</reference>
<dbReference type="EMBL" id="JAFBMS010000025">
    <property type="protein sequence ID" value="KAG9342865.1"/>
    <property type="molecule type" value="Genomic_DNA"/>
</dbReference>
<comment type="caution">
    <text evidence="1">The sequence shown here is derived from an EMBL/GenBank/DDBJ whole genome shotgun (WGS) entry which is preliminary data.</text>
</comment>
<protein>
    <submittedName>
        <fullName evidence="1">Uncharacterized protein</fullName>
    </submittedName>
</protein>
<evidence type="ECO:0000313" key="1">
    <source>
        <dbReference type="EMBL" id="KAG9342865.1"/>
    </source>
</evidence>